<proteinExistence type="predicted"/>
<reference evidence="1 2" key="1">
    <citation type="submission" date="2018-04" db="EMBL/GenBank/DDBJ databases">
        <title>The genome of golden apple snail Pomacea canaliculata provides insight into stress tolerance and invasive adaptation.</title>
        <authorList>
            <person name="Liu C."/>
            <person name="Liu B."/>
            <person name="Ren Y."/>
            <person name="Zhang Y."/>
            <person name="Wang H."/>
            <person name="Li S."/>
            <person name="Jiang F."/>
            <person name="Yin L."/>
            <person name="Zhang G."/>
            <person name="Qian W."/>
            <person name="Fan W."/>
        </authorList>
    </citation>
    <scope>NUCLEOTIDE SEQUENCE [LARGE SCALE GENOMIC DNA]</scope>
    <source>
        <strain evidence="1">SZHN2017</strain>
        <tissue evidence="1">Muscle</tissue>
    </source>
</reference>
<name>A0A2T7NRN0_POMCA</name>
<accession>A0A2T7NRN0</accession>
<protein>
    <submittedName>
        <fullName evidence="1">Uncharacterized protein</fullName>
    </submittedName>
</protein>
<dbReference type="Proteomes" id="UP000245119">
    <property type="component" value="Linkage Group LG10"/>
</dbReference>
<keyword evidence="2" id="KW-1185">Reference proteome</keyword>
<evidence type="ECO:0000313" key="1">
    <source>
        <dbReference type="EMBL" id="PVD23808.1"/>
    </source>
</evidence>
<dbReference type="AlphaFoldDB" id="A0A2T7NRN0"/>
<organism evidence="1 2">
    <name type="scientific">Pomacea canaliculata</name>
    <name type="common">Golden apple snail</name>
    <dbReference type="NCBI Taxonomy" id="400727"/>
    <lineage>
        <taxon>Eukaryota</taxon>
        <taxon>Metazoa</taxon>
        <taxon>Spiralia</taxon>
        <taxon>Lophotrochozoa</taxon>
        <taxon>Mollusca</taxon>
        <taxon>Gastropoda</taxon>
        <taxon>Caenogastropoda</taxon>
        <taxon>Architaenioglossa</taxon>
        <taxon>Ampullarioidea</taxon>
        <taxon>Ampullariidae</taxon>
        <taxon>Pomacea</taxon>
    </lineage>
</organism>
<sequence>MFALNDIKGFCPLDTCSPPTTHVLTTILLFCNGGVVFPANPSTANTQEMTTGVTVVGLNVNVSSSLQRGPCDEQETPHKYGSYDKIFGFECDSCISD</sequence>
<dbReference type="EMBL" id="PZQS01000010">
    <property type="protein sequence ID" value="PVD23808.1"/>
    <property type="molecule type" value="Genomic_DNA"/>
</dbReference>
<evidence type="ECO:0000313" key="2">
    <source>
        <dbReference type="Proteomes" id="UP000245119"/>
    </source>
</evidence>
<gene>
    <name evidence="1" type="ORF">C0Q70_17082</name>
</gene>
<comment type="caution">
    <text evidence="1">The sequence shown here is derived from an EMBL/GenBank/DDBJ whole genome shotgun (WGS) entry which is preliminary data.</text>
</comment>